<evidence type="ECO:0000313" key="2">
    <source>
        <dbReference type="Proteomes" id="UP000539787"/>
    </source>
</evidence>
<dbReference type="EMBL" id="JACGBJ010000004">
    <property type="protein sequence ID" value="MBA5801806.1"/>
    <property type="molecule type" value="Genomic_DNA"/>
</dbReference>
<evidence type="ECO:0000313" key="1">
    <source>
        <dbReference type="EMBL" id="MBA5801806.1"/>
    </source>
</evidence>
<sequence length="135" mass="15164">MSIRYAVAPGTLVLCDYSLGGFRTPEMIKRRPAIVVSPRLPHRDGLCAVVPLSTTAPTHELEYIVELILDPPLPKPFDSPFMWAKCDMIATVCFDRLDLFRGGRDQQGKRKYLTRRVDEATFKRIRAGVLAGLGF</sequence>
<organism evidence="1 2">
    <name type="scientific">Rhizobium changzhiense</name>
    <dbReference type="NCBI Taxonomy" id="2692317"/>
    <lineage>
        <taxon>Bacteria</taxon>
        <taxon>Pseudomonadati</taxon>
        <taxon>Pseudomonadota</taxon>
        <taxon>Alphaproteobacteria</taxon>
        <taxon>Hyphomicrobiales</taxon>
        <taxon>Rhizobiaceae</taxon>
        <taxon>Rhizobium/Agrobacterium group</taxon>
        <taxon>Rhizobium</taxon>
    </lineage>
</organism>
<dbReference type="SUPFAM" id="SSF50118">
    <property type="entry name" value="Cell growth inhibitor/plasmid maintenance toxic component"/>
    <property type="match status" value="1"/>
</dbReference>
<reference evidence="1 2" key="1">
    <citation type="submission" date="2020-07" db="EMBL/GenBank/DDBJ databases">
        <authorList>
            <person name="Sun Q."/>
        </authorList>
    </citation>
    <scope>NUCLEOTIDE SEQUENCE [LARGE SCALE GENOMIC DNA]</scope>
    <source>
        <strain evidence="1 2">WYCCWR 11317</strain>
    </source>
</reference>
<dbReference type="Proteomes" id="UP000539787">
    <property type="component" value="Unassembled WGS sequence"/>
</dbReference>
<accession>A0ABR6A5D8</accession>
<dbReference type="InterPro" id="IPR011067">
    <property type="entry name" value="Plasmid_toxin/cell-grow_inhib"/>
</dbReference>
<dbReference type="InterPro" id="IPR003477">
    <property type="entry name" value="PemK-like"/>
</dbReference>
<dbReference type="RefSeq" id="WP_182208826.1">
    <property type="nucleotide sequence ID" value="NZ_JACGBJ010000004.1"/>
</dbReference>
<proteinExistence type="predicted"/>
<keyword evidence="2" id="KW-1185">Reference proteome</keyword>
<dbReference type="Pfam" id="PF02452">
    <property type="entry name" value="PemK_toxin"/>
    <property type="match status" value="1"/>
</dbReference>
<name>A0ABR6A5D8_9HYPH</name>
<gene>
    <name evidence="1" type="ORF">HX902_09155</name>
</gene>
<protein>
    <submittedName>
        <fullName evidence="1">Type II toxin-antitoxin system PemK/MazF family toxin</fullName>
    </submittedName>
</protein>
<dbReference type="Gene3D" id="2.30.30.110">
    <property type="match status" value="1"/>
</dbReference>
<comment type="caution">
    <text evidence="1">The sequence shown here is derived from an EMBL/GenBank/DDBJ whole genome shotgun (WGS) entry which is preliminary data.</text>
</comment>